<dbReference type="EMBL" id="JPVO01000039">
    <property type="protein sequence ID" value="KGR77311.1"/>
    <property type="molecule type" value="Genomic_DNA"/>
</dbReference>
<reference evidence="1 2" key="1">
    <citation type="submission" date="2014-02" db="EMBL/GenBank/DDBJ databases">
        <title>Draft genome sequence of Lysinibacillus sinduriensis JCM 15800.</title>
        <authorList>
            <person name="Zhang F."/>
            <person name="Wang G."/>
            <person name="Zhang L."/>
        </authorList>
    </citation>
    <scope>NUCLEOTIDE SEQUENCE [LARGE SCALE GENOMIC DNA]</scope>
    <source>
        <strain evidence="1 2">JCM 15800</strain>
    </source>
</reference>
<dbReference type="STRING" id="1384057.CD33_03150"/>
<dbReference type="Proteomes" id="UP000030408">
    <property type="component" value="Unassembled WGS sequence"/>
</dbReference>
<dbReference type="Gene3D" id="3.30.310.100">
    <property type="entry name" value="YugN-like"/>
    <property type="match status" value="1"/>
</dbReference>
<comment type="caution">
    <text evidence="1">The sequence shown here is derived from an EMBL/GenBank/DDBJ whole genome shotgun (WGS) entry which is preliminary data.</text>
</comment>
<protein>
    <recommendedName>
        <fullName evidence="3">YugN-like family protein</fullName>
    </recommendedName>
</protein>
<keyword evidence="2" id="KW-1185">Reference proteome</keyword>
<evidence type="ECO:0000313" key="2">
    <source>
        <dbReference type="Proteomes" id="UP000030408"/>
    </source>
</evidence>
<dbReference type="AlphaFoldDB" id="A0A0A3HXK1"/>
<gene>
    <name evidence="1" type="ORF">CD33_03150</name>
</gene>
<dbReference type="Pfam" id="PF08868">
    <property type="entry name" value="YugN"/>
    <property type="match status" value="1"/>
</dbReference>
<dbReference type="OrthoDB" id="2988890at2"/>
<dbReference type="RefSeq" id="WP_036198058.1">
    <property type="nucleotide sequence ID" value="NZ_AVCY01000017.1"/>
</dbReference>
<proteinExistence type="predicted"/>
<accession>A0A0A3HXK1</accession>
<name>A0A0A3HXK1_9BACL</name>
<dbReference type="InterPro" id="IPR036491">
    <property type="entry name" value="YugN-like_sf"/>
</dbReference>
<dbReference type="InterPro" id="IPR014967">
    <property type="entry name" value="Uncharacterised_YugN-like"/>
</dbReference>
<sequence length="136" mass="15698">MLQFESELEGKHAQFGYLRDKLKNYGFCLGGYWDYDRGFFDAILSRQEGETIYLRLPFVVISGELDSDHAHIQFKTPYVIKHIVNYGLDFDDGSLLDATGFSQFQTPIDTDGNIQNKHKWVQAGEQVVDKVLQYVH</sequence>
<evidence type="ECO:0000313" key="1">
    <source>
        <dbReference type="EMBL" id="KGR77311.1"/>
    </source>
</evidence>
<evidence type="ECO:0008006" key="3">
    <source>
        <dbReference type="Google" id="ProtNLM"/>
    </source>
</evidence>
<organism evidence="1 2">
    <name type="scientific">Ureibacillus sinduriensis BLB-1 = JCM 15800</name>
    <dbReference type="NCBI Taxonomy" id="1384057"/>
    <lineage>
        <taxon>Bacteria</taxon>
        <taxon>Bacillati</taxon>
        <taxon>Bacillota</taxon>
        <taxon>Bacilli</taxon>
        <taxon>Bacillales</taxon>
        <taxon>Caryophanaceae</taxon>
        <taxon>Ureibacillus</taxon>
    </lineage>
</organism>
<dbReference type="eggNOG" id="ENOG50331JZ">
    <property type="taxonomic scope" value="Bacteria"/>
</dbReference>
<dbReference type="SUPFAM" id="SSF160755">
    <property type="entry name" value="YugN-like"/>
    <property type="match status" value="1"/>
</dbReference>